<evidence type="ECO:0000256" key="3">
    <source>
        <dbReference type="ARBA" id="ARBA00022448"/>
    </source>
</evidence>
<evidence type="ECO:0000256" key="4">
    <source>
        <dbReference type="ARBA" id="ARBA00022692"/>
    </source>
</evidence>
<dbReference type="GO" id="GO:0006605">
    <property type="term" value="P:protein targeting"/>
    <property type="evidence" value="ECO:0007669"/>
    <property type="project" value="UniProtKB-UniRule"/>
</dbReference>
<dbReference type="EMBL" id="VFOF01000001">
    <property type="protein sequence ID" value="TQL17013.1"/>
    <property type="molecule type" value="Genomic_DNA"/>
</dbReference>
<feature type="transmembrane region" description="Helical" evidence="10">
    <location>
        <begin position="123"/>
        <end position="140"/>
    </location>
</feature>
<comment type="caution">
    <text evidence="10">Lacks conserved residue(s) required for the propagation of feature annotation.</text>
</comment>
<dbReference type="PRINTS" id="PR00303">
    <property type="entry name" value="SECYTRNLCASE"/>
</dbReference>
<dbReference type="Pfam" id="PF00344">
    <property type="entry name" value="SecY"/>
    <property type="match status" value="1"/>
</dbReference>
<evidence type="ECO:0000256" key="9">
    <source>
        <dbReference type="ARBA" id="ARBA00039733"/>
    </source>
</evidence>
<dbReference type="Gene3D" id="1.10.3370.10">
    <property type="entry name" value="SecY subunit domain"/>
    <property type="match status" value="1"/>
</dbReference>
<feature type="transmembrane region" description="Helical" evidence="10">
    <location>
        <begin position="326"/>
        <end position="348"/>
    </location>
</feature>
<evidence type="ECO:0000256" key="6">
    <source>
        <dbReference type="ARBA" id="ARBA00022989"/>
    </source>
</evidence>
<evidence type="ECO:0000256" key="7">
    <source>
        <dbReference type="ARBA" id="ARBA00023010"/>
    </source>
</evidence>
<dbReference type="PANTHER" id="PTHR10906">
    <property type="entry name" value="SECY/SEC61-ALPHA FAMILY MEMBER"/>
    <property type="match status" value="1"/>
</dbReference>
<evidence type="ECO:0000313" key="12">
    <source>
        <dbReference type="EMBL" id="TQL17013.1"/>
    </source>
</evidence>
<keyword evidence="6 10" id="KW-1133">Transmembrane helix</keyword>
<keyword evidence="4 10" id="KW-0812">Transmembrane</keyword>
<feature type="transmembrane region" description="Helical" evidence="10">
    <location>
        <begin position="27"/>
        <end position="48"/>
    </location>
</feature>
<sequence length="462" mass="50612">MASAANQFASNFNLSQFGKATDLKKRLWFTFLALIVFRLLSFVPLPGIDPRTMGALFAQTHGGVLDFFNTFSGGSLSRMSLIALGLMPYITASIVVQLSTSLSPHLEALKKEGESGRKKLNQYTRLGTVLLTTIQGYFIAVGLENWKTPAGFSAVVDPGWLFRVSCVISLIGGTMFLMWLGEQITSRGVGNGTSLIIMAGIVSQLPVIILNTLERTRSGAVNPALIIAVIAVVAALVLFICFMERAQRRVLIQYPKRQSAHGMMQADKSHLPLKLNTANVIPPIFASSVLLMPLTITQFAGQRVTAGGRWSNILITLNQYLAHGTWLYMLLYGLGIVFFSFFYTAIVFNPEETADNLKKYGGFIPGIRPGKATADYLDYLLTRITVIGAAYLTCICLVPEFMASELGMTSFAIGGTSLLIVVNVTIDTVTQIQSHLIAHQYGDLIRKSKLRGKSIRRRPKLK</sequence>
<evidence type="ECO:0000256" key="10">
    <source>
        <dbReference type="HAMAP-Rule" id="MF_01465"/>
    </source>
</evidence>
<dbReference type="RefSeq" id="WP_141919388.1">
    <property type="nucleotide sequence ID" value="NZ_VFOF01000001.1"/>
</dbReference>
<dbReference type="GO" id="GO:0065002">
    <property type="term" value="P:intracellular protein transmembrane transport"/>
    <property type="evidence" value="ECO:0007669"/>
    <property type="project" value="UniProtKB-UniRule"/>
</dbReference>
<dbReference type="Proteomes" id="UP000316887">
    <property type="component" value="Unassembled WGS sequence"/>
</dbReference>
<comment type="subcellular location">
    <subcellularLocation>
        <location evidence="10">Cell membrane</location>
        <topology evidence="10">Multi-pass membrane protein</topology>
    </subcellularLocation>
    <subcellularLocation>
        <location evidence="1">Membrane</location>
        <topology evidence="1">Multi-pass membrane protein</topology>
    </subcellularLocation>
</comment>
<feature type="transmembrane region" description="Helical" evidence="10">
    <location>
        <begin position="81"/>
        <end position="102"/>
    </location>
</feature>
<feature type="transmembrane region" description="Helical" evidence="10">
    <location>
        <begin position="225"/>
        <end position="243"/>
    </location>
</feature>
<dbReference type="PIRSF" id="PIRSF004557">
    <property type="entry name" value="SecY"/>
    <property type="match status" value="1"/>
</dbReference>
<evidence type="ECO:0000313" key="13">
    <source>
        <dbReference type="Proteomes" id="UP000316887"/>
    </source>
</evidence>
<keyword evidence="3 10" id="KW-0813">Transport</keyword>
<evidence type="ECO:0000256" key="2">
    <source>
        <dbReference type="ARBA" id="ARBA00005751"/>
    </source>
</evidence>
<feature type="transmembrane region" description="Helical" evidence="10">
    <location>
        <begin position="380"/>
        <end position="399"/>
    </location>
</feature>
<accession>A0A542W0F7</accession>
<dbReference type="InterPro" id="IPR023201">
    <property type="entry name" value="SecY_dom_sf"/>
</dbReference>
<feature type="transmembrane region" description="Helical" evidence="10">
    <location>
        <begin position="192"/>
        <end position="213"/>
    </location>
</feature>
<dbReference type="OrthoDB" id="9809248at2"/>
<dbReference type="PROSITE" id="PS00756">
    <property type="entry name" value="SECY_2"/>
    <property type="match status" value="1"/>
</dbReference>
<comment type="caution">
    <text evidence="12">The sequence shown here is derived from an EMBL/GenBank/DDBJ whole genome shotgun (WGS) entry which is preliminary data.</text>
</comment>
<feature type="transmembrane region" description="Helical" evidence="10">
    <location>
        <begin position="160"/>
        <end position="180"/>
    </location>
</feature>
<comment type="subunit">
    <text evidence="10">Component of the Sec protein translocase complex. Heterotrimer consisting of SecY, SecE and SecG subunits. The heterotrimers can form oligomers, although 1 heterotrimer is thought to be able to translocate proteins. Interacts with the ribosome. Interacts with SecDF, and other proteins may be involved. Interacts with SecA.</text>
</comment>
<keyword evidence="5 10" id="KW-0653">Protein transport</keyword>
<comment type="similarity">
    <text evidence="2 10 11">Belongs to the SecY/SEC61-alpha family.</text>
</comment>
<dbReference type="SUPFAM" id="SSF103491">
    <property type="entry name" value="Preprotein translocase SecY subunit"/>
    <property type="match status" value="1"/>
</dbReference>
<protein>
    <recommendedName>
        <fullName evidence="9 10">Protein translocase subunit SecY</fullName>
    </recommendedName>
</protein>
<dbReference type="GO" id="GO:0043952">
    <property type="term" value="P:protein transport by the Sec complex"/>
    <property type="evidence" value="ECO:0007669"/>
    <property type="project" value="UniProtKB-UniRule"/>
</dbReference>
<organism evidence="12 13">
    <name type="scientific">Zymomonas mobilis</name>
    <dbReference type="NCBI Taxonomy" id="542"/>
    <lineage>
        <taxon>Bacteria</taxon>
        <taxon>Pseudomonadati</taxon>
        <taxon>Pseudomonadota</taxon>
        <taxon>Alphaproteobacteria</taxon>
        <taxon>Sphingomonadales</taxon>
        <taxon>Zymomonadaceae</taxon>
        <taxon>Zymomonas</taxon>
    </lineage>
</organism>
<keyword evidence="7 10" id="KW-0811">Translocation</keyword>
<gene>
    <name evidence="10" type="primary">secY</name>
    <name evidence="12" type="ORF">FBY58_0569</name>
</gene>
<dbReference type="HAMAP" id="MF_01465">
    <property type="entry name" value="SecY"/>
    <property type="match status" value="1"/>
</dbReference>
<evidence type="ECO:0000256" key="1">
    <source>
        <dbReference type="ARBA" id="ARBA00004141"/>
    </source>
</evidence>
<evidence type="ECO:0000256" key="5">
    <source>
        <dbReference type="ARBA" id="ARBA00022927"/>
    </source>
</evidence>
<name>A0A542W0F7_ZYMMB</name>
<dbReference type="AlphaFoldDB" id="A0A542W0F7"/>
<comment type="function">
    <text evidence="10">The central subunit of the protein translocation channel SecYEG. Consists of two halves formed by TMs 1-5 and 6-10. These two domains form a lateral gate at the front which open onto the bilayer between TMs 2 and 7, and are clamped together by SecE at the back. The channel is closed by both a pore ring composed of hydrophobic SecY resides and a short helix (helix 2A) on the extracellular side of the membrane which forms a plug. The plug probably moves laterally to allow the channel to open. The ring and the pore may move independently.</text>
</comment>
<dbReference type="FunFam" id="1.10.3370.10:FF:000001">
    <property type="entry name" value="Preprotein translocase subunit SecY"/>
    <property type="match status" value="1"/>
</dbReference>
<dbReference type="NCBIfam" id="TIGR00967">
    <property type="entry name" value="3a0501s007"/>
    <property type="match status" value="1"/>
</dbReference>
<keyword evidence="10" id="KW-1003">Cell membrane</keyword>
<dbReference type="InterPro" id="IPR026593">
    <property type="entry name" value="SecY"/>
</dbReference>
<reference evidence="12 13" key="1">
    <citation type="submission" date="2019-06" db="EMBL/GenBank/DDBJ databases">
        <title>Genome sequencing of Zymomonas mobilis strains for genetic engineering and biofuel applications.</title>
        <authorList>
            <person name="Teravest M."/>
        </authorList>
    </citation>
    <scope>NUCLEOTIDE SEQUENCE [LARGE SCALE GENOMIC DNA]</scope>
    <source>
        <strain evidence="12 13">AN0101</strain>
    </source>
</reference>
<dbReference type="InterPro" id="IPR002208">
    <property type="entry name" value="SecY/SEC61-alpha"/>
</dbReference>
<evidence type="ECO:0000256" key="11">
    <source>
        <dbReference type="RuleBase" id="RU004349"/>
    </source>
</evidence>
<proteinExistence type="inferred from homology"/>
<keyword evidence="8 10" id="KW-0472">Membrane</keyword>
<evidence type="ECO:0000256" key="8">
    <source>
        <dbReference type="ARBA" id="ARBA00023136"/>
    </source>
</evidence>
<dbReference type="InterPro" id="IPR030659">
    <property type="entry name" value="SecY_CS"/>
</dbReference>
<dbReference type="GO" id="GO:0005886">
    <property type="term" value="C:plasma membrane"/>
    <property type="evidence" value="ECO:0007669"/>
    <property type="project" value="UniProtKB-SubCell"/>
</dbReference>